<sequence>MAFNNEDKVSYKELAPSLKRLFKNLEKEIKERQIGYIDDNAKYIGRLKDKLTALENRDDLKELYKMAKNDDEESASGQVLKINPSKRSLYQHDEFLNRRIVSNQYEKEEEMLRIPTSMETIFKTWRRYAHYDQYATTYLDRSNHEPYPEGQNLNYPEYTLYTDPNQSGWKFDKKTNCISGTYDGVATAGFISPTSDYYSYYLKTMVDTGWDDDNLMIIVGFTVDDNGKEHTLSLVRGAGNISAGEVPYRIVDGKKIYAGRAGYNQPIPGSDYGPEGFKPGNPSINYPREKWLNRINKNYSGFEYVDTTFWWGLIYDMGNDTQFIINDLSDTSGPCPFATTIVRTAISYISALREGNYFKFTTSQWSKDGSDDKPMPDCTFEYTLPDEKPEYWSDEMFENMKKMCLEPSHVGFGCRSGQPRFTIMDQRGIFDDEDIYSLYEDKIFSFNSQKFSWEFKENISENKNFTQKIFLYNPRLKTLYWYNDVFDYTRITIPPDLKELTRPGKDGQILKYNGKTDFLQYDDEFHICNVVDDDNDFNLLQNSKFSMKDIFDNWDRISGLWDWKFPTEYKNQNLNTEGQIAARNAYYFDDTTQQIINPRNSNETSAFLSKDYYKSFKVKIRLDPYNDDDDPIFMIVGFMTDDKGIQHDISVVRCGNNDSGQHKTGPLFIMYDAMSYLYTGDSGDLTPNNIRDHNSKEYKMLVLKGLEYGVIKPVRWNYGPVEIEIERGKKRDGTPFLEIRTCNPNDHIDYDNPDFRLYYELPTTIPEYWTAEQYLNVRNMLTNESRIGFGTQSNPCKISILSQTGFLQDDLIYHLKKDRVYRRVNGNDWEEIGTVPEYMMSKVLMYNKSLKKLFWYNNEAEDKTTTDYFQLSSRPSITPQIIPDNEGILNSTIEVVEYYSQELTSSVKVVPIIGKEISATIQIQ</sequence>
<accession>A0A8S5TG02</accession>
<name>A0A8S5TG02_9CAUD</name>
<dbReference type="EMBL" id="BK032823">
    <property type="protein sequence ID" value="DAF62236.1"/>
    <property type="molecule type" value="Genomic_DNA"/>
</dbReference>
<reference evidence="1" key="1">
    <citation type="journal article" date="2021" name="Proc. Natl. Acad. Sci. U.S.A.">
        <title>A Catalog of Tens of Thousands of Viruses from Human Metagenomes Reveals Hidden Associations with Chronic Diseases.</title>
        <authorList>
            <person name="Tisza M.J."/>
            <person name="Buck C.B."/>
        </authorList>
    </citation>
    <scope>NUCLEOTIDE SEQUENCE</scope>
    <source>
        <strain evidence="1">CtIty1</strain>
    </source>
</reference>
<evidence type="ECO:0000313" key="1">
    <source>
        <dbReference type="EMBL" id="DAF62236.1"/>
    </source>
</evidence>
<proteinExistence type="predicted"/>
<protein>
    <submittedName>
        <fullName evidence="1">Putative virion structural protein</fullName>
    </submittedName>
</protein>
<organism evidence="1">
    <name type="scientific">Myoviridae sp. ctIty1</name>
    <dbReference type="NCBI Taxonomy" id="2827673"/>
    <lineage>
        <taxon>Viruses</taxon>
        <taxon>Duplodnaviria</taxon>
        <taxon>Heunggongvirae</taxon>
        <taxon>Uroviricota</taxon>
        <taxon>Caudoviricetes</taxon>
    </lineage>
</organism>